<organism evidence="10 11">
    <name type="scientific">Stenotrophomonas chelatiphaga</name>
    <dbReference type="NCBI Taxonomy" id="517011"/>
    <lineage>
        <taxon>Bacteria</taxon>
        <taxon>Pseudomonadati</taxon>
        <taxon>Pseudomonadota</taxon>
        <taxon>Gammaproteobacteria</taxon>
        <taxon>Lysobacterales</taxon>
        <taxon>Lysobacteraceae</taxon>
        <taxon>Stenotrophomonas</taxon>
    </lineage>
</organism>
<dbReference type="Pfam" id="PF01850">
    <property type="entry name" value="PIN"/>
    <property type="match status" value="1"/>
</dbReference>
<dbReference type="HAMAP" id="MF_00265">
    <property type="entry name" value="VapC_Nob1"/>
    <property type="match status" value="1"/>
</dbReference>
<sequence>MIVLDTKVVSAAMRPTPSPAVLDWMDRQAAETLYLSSVTIAELLYGVGALPAGRRKQALRSAVDGLIELFHDRVLPFNLEAARCYADLAVTARMGGKGFPTPDGYIAAIAVANGFTVATRDAGPFQAAGIDIIDPWTC</sequence>
<dbReference type="Gene3D" id="3.40.50.1010">
    <property type="entry name" value="5'-nuclease"/>
    <property type="match status" value="1"/>
</dbReference>
<dbReference type="InterPro" id="IPR022907">
    <property type="entry name" value="VapC_family"/>
</dbReference>
<dbReference type="Proteomes" id="UP000051386">
    <property type="component" value="Unassembled WGS sequence"/>
</dbReference>
<comment type="cofactor">
    <cofactor evidence="1 8">
        <name>Mg(2+)</name>
        <dbReference type="ChEBI" id="CHEBI:18420"/>
    </cofactor>
</comment>
<feature type="binding site" evidence="8">
    <location>
        <position position="103"/>
    </location>
    <ligand>
        <name>Mg(2+)</name>
        <dbReference type="ChEBI" id="CHEBI:18420"/>
    </ligand>
</feature>
<keyword evidence="6 8" id="KW-0460">Magnesium</keyword>
<keyword evidence="4 8" id="KW-0479">Metal-binding</keyword>
<feature type="binding site" evidence="8">
    <location>
        <position position="5"/>
    </location>
    <ligand>
        <name>Mg(2+)</name>
        <dbReference type="ChEBI" id="CHEBI:18420"/>
    </ligand>
</feature>
<comment type="caution">
    <text evidence="10">The sequence shown here is derived from an EMBL/GenBank/DDBJ whole genome shotgun (WGS) entry which is preliminary data.</text>
</comment>
<evidence type="ECO:0000256" key="3">
    <source>
        <dbReference type="ARBA" id="ARBA00022722"/>
    </source>
</evidence>
<keyword evidence="11" id="KW-1185">Reference proteome</keyword>
<keyword evidence="8" id="KW-0800">Toxin</keyword>
<evidence type="ECO:0000256" key="1">
    <source>
        <dbReference type="ARBA" id="ARBA00001946"/>
    </source>
</evidence>
<dbReference type="PANTHER" id="PTHR33653">
    <property type="entry name" value="RIBONUCLEASE VAPC2"/>
    <property type="match status" value="1"/>
</dbReference>
<evidence type="ECO:0000256" key="8">
    <source>
        <dbReference type="HAMAP-Rule" id="MF_00265"/>
    </source>
</evidence>
<protein>
    <recommendedName>
        <fullName evidence="8">Ribonuclease VapC</fullName>
        <shortName evidence="8">RNase VapC</shortName>
        <ecNumber evidence="8">3.1.-.-</ecNumber>
    </recommendedName>
    <alternativeName>
        <fullName evidence="8">Toxin VapC</fullName>
    </alternativeName>
</protein>
<gene>
    <name evidence="8" type="primary">vapC</name>
    <name evidence="10" type="ORF">ABB28_16645</name>
</gene>
<keyword evidence="5 8" id="KW-0378">Hydrolase</keyword>
<evidence type="ECO:0000256" key="7">
    <source>
        <dbReference type="ARBA" id="ARBA00038093"/>
    </source>
</evidence>
<accession>A0A0R0CNA6</accession>
<evidence type="ECO:0000256" key="4">
    <source>
        <dbReference type="ARBA" id="ARBA00022723"/>
    </source>
</evidence>
<keyword evidence="2 8" id="KW-1277">Toxin-antitoxin system</keyword>
<dbReference type="AlphaFoldDB" id="A0A0R0CNA6"/>
<dbReference type="GO" id="GO:0000287">
    <property type="term" value="F:magnesium ion binding"/>
    <property type="evidence" value="ECO:0007669"/>
    <property type="project" value="UniProtKB-UniRule"/>
</dbReference>
<comment type="similarity">
    <text evidence="7 8">Belongs to the PINc/VapC protein family.</text>
</comment>
<keyword evidence="3 8" id="KW-0540">Nuclease</keyword>
<proteinExistence type="inferred from homology"/>
<name>A0A0R0CNA6_9GAMM</name>
<comment type="function">
    <text evidence="8">Toxic component of a toxin-antitoxin (TA) system. An RNase.</text>
</comment>
<feature type="domain" description="PIN" evidence="9">
    <location>
        <begin position="2"/>
        <end position="125"/>
    </location>
</feature>
<evidence type="ECO:0000256" key="5">
    <source>
        <dbReference type="ARBA" id="ARBA00022801"/>
    </source>
</evidence>
<dbReference type="GO" id="GO:0090729">
    <property type="term" value="F:toxin activity"/>
    <property type="evidence" value="ECO:0007669"/>
    <property type="project" value="UniProtKB-KW"/>
</dbReference>
<dbReference type="CDD" id="cd18731">
    <property type="entry name" value="PIN_NgFitB-like"/>
    <property type="match status" value="1"/>
</dbReference>
<dbReference type="InterPro" id="IPR002716">
    <property type="entry name" value="PIN_dom"/>
</dbReference>
<dbReference type="InterPro" id="IPR050556">
    <property type="entry name" value="Type_II_TA_system_RNase"/>
</dbReference>
<dbReference type="PATRIC" id="fig|517011.3.peg.3581"/>
<dbReference type="PANTHER" id="PTHR33653:SF1">
    <property type="entry name" value="RIBONUCLEASE VAPC2"/>
    <property type="match status" value="1"/>
</dbReference>
<reference evidence="10 11" key="1">
    <citation type="submission" date="2015-05" db="EMBL/GenBank/DDBJ databases">
        <title>Genome sequencing and analysis of members of genus Stenotrophomonas.</title>
        <authorList>
            <person name="Patil P.P."/>
            <person name="Midha S."/>
            <person name="Patil P.B."/>
        </authorList>
    </citation>
    <scope>NUCLEOTIDE SEQUENCE [LARGE SCALE GENOMIC DNA]</scope>
    <source>
        <strain evidence="10 11">DSM 21508</strain>
    </source>
</reference>
<evidence type="ECO:0000313" key="10">
    <source>
        <dbReference type="EMBL" id="KRG67610.1"/>
    </source>
</evidence>
<dbReference type="SUPFAM" id="SSF88723">
    <property type="entry name" value="PIN domain-like"/>
    <property type="match status" value="1"/>
</dbReference>
<dbReference type="GO" id="GO:0016787">
    <property type="term" value="F:hydrolase activity"/>
    <property type="evidence" value="ECO:0007669"/>
    <property type="project" value="UniProtKB-KW"/>
</dbReference>
<evidence type="ECO:0000256" key="2">
    <source>
        <dbReference type="ARBA" id="ARBA00022649"/>
    </source>
</evidence>
<dbReference type="RefSeq" id="WP_057687475.1">
    <property type="nucleotide sequence ID" value="NZ_LDJK01000096.1"/>
</dbReference>
<evidence type="ECO:0000259" key="9">
    <source>
        <dbReference type="Pfam" id="PF01850"/>
    </source>
</evidence>
<dbReference type="EMBL" id="LDJK01000096">
    <property type="protein sequence ID" value="KRG67610.1"/>
    <property type="molecule type" value="Genomic_DNA"/>
</dbReference>
<evidence type="ECO:0000313" key="11">
    <source>
        <dbReference type="Proteomes" id="UP000051386"/>
    </source>
</evidence>
<dbReference type="InterPro" id="IPR029060">
    <property type="entry name" value="PIN-like_dom_sf"/>
</dbReference>
<dbReference type="GO" id="GO:0004540">
    <property type="term" value="F:RNA nuclease activity"/>
    <property type="evidence" value="ECO:0007669"/>
    <property type="project" value="InterPro"/>
</dbReference>
<dbReference type="EC" id="3.1.-.-" evidence="8"/>
<evidence type="ECO:0000256" key="6">
    <source>
        <dbReference type="ARBA" id="ARBA00022842"/>
    </source>
</evidence>